<reference evidence="4 5" key="1">
    <citation type="journal article" date="2019" name="Commun. Biol.">
        <title>The bagworm genome reveals a unique fibroin gene that provides high tensile strength.</title>
        <authorList>
            <person name="Kono N."/>
            <person name="Nakamura H."/>
            <person name="Ohtoshi R."/>
            <person name="Tomita M."/>
            <person name="Numata K."/>
            <person name="Arakawa K."/>
        </authorList>
    </citation>
    <scope>NUCLEOTIDE SEQUENCE [LARGE SCALE GENOMIC DNA]</scope>
</reference>
<evidence type="ECO:0000313" key="5">
    <source>
        <dbReference type="Proteomes" id="UP000299102"/>
    </source>
</evidence>
<dbReference type="InterPro" id="IPR032803">
    <property type="entry name" value="PLDc_3"/>
</dbReference>
<organism evidence="4 5">
    <name type="scientific">Eumeta variegata</name>
    <name type="common">Bagworm moth</name>
    <name type="synonym">Eumeta japonica</name>
    <dbReference type="NCBI Taxonomy" id="151549"/>
    <lineage>
        <taxon>Eukaryota</taxon>
        <taxon>Metazoa</taxon>
        <taxon>Ecdysozoa</taxon>
        <taxon>Arthropoda</taxon>
        <taxon>Hexapoda</taxon>
        <taxon>Insecta</taxon>
        <taxon>Pterygota</taxon>
        <taxon>Neoptera</taxon>
        <taxon>Endopterygota</taxon>
        <taxon>Lepidoptera</taxon>
        <taxon>Glossata</taxon>
        <taxon>Ditrysia</taxon>
        <taxon>Tineoidea</taxon>
        <taxon>Psychidae</taxon>
        <taxon>Oiketicinae</taxon>
        <taxon>Eumeta</taxon>
    </lineage>
</organism>
<dbReference type="EMBL" id="BGZK01000207">
    <property type="protein sequence ID" value="GBP28445.1"/>
    <property type="molecule type" value="Genomic_DNA"/>
</dbReference>
<evidence type="ECO:0000313" key="4">
    <source>
        <dbReference type="EMBL" id="GBP28445.1"/>
    </source>
</evidence>
<name>A0A4C1UPU5_EUMVA</name>
<dbReference type="PANTHER" id="PTHR10185:SF17">
    <property type="entry name" value="GM01519P-RELATED"/>
    <property type="match status" value="1"/>
</dbReference>
<sequence length="591" mass="67237">MPSWWDYLHFSRQYNNRRNLEDGLFQIASQTCNILVKVNNTNNINLTRNNRSDEYGCAGPPRAGTSMQVCVPKSNRKNSVTSGCNPKLSSVLESGSVGNASSSDEELEQWEQIFMMRDENGNNFNDKKRKKKSIWCRPSCIPVSIVLILIVLVVLVPLLDQPNSSAQVASPRQPVPKHCSDECRFSLVESIPEGHMYPPNVNTHLNTKNVWLDLIEEAQSSIEIASFYWTLRFNEQYPYNSSVEGEQVFQALYWAGSKRKINLRIAQNWPTKGFPNIDTEYLAKKKAAQVRSLNFSKLFGNGVLHTKFWIIDRTHFYIGSANMDWRSLTQVKELGVVAFNCSCLATDLGKIFDVYWSLGTPDASIPSEWPDELSTDINMEHPINMTITEQGYGAYITSSPPPLSPRGRTDDDAAIVDIIRGAEEFVYVSVMDYAPVTEFAPKLQFWPVIDDAIRAAALEHKVKIRMLISWWKHSRPSEENFLRSLAALADTYPRVDVQIKRFIVPATPEQDKIPFARVNHNKYMVTDRAAYIGTSNWSGDYFTDTAGVAFVLQDETHHGLQKNATEELRGQLQEVFERDWNSPYAVPLRRL</sequence>
<dbReference type="InterPro" id="IPR050874">
    <property type="entry name" value="Diverse_PLD-related"/>
</dbReference>
<evidence type="ECO:0000256" key="2">
    <source>
        <dbReference type="SAM" id="Phobius"/>
    </source>
</evidence>
<dbReference type="OrthoDB" id="1923775at2759"/>
<keyword evidence="2" id="KW-0812">Transmembrane</keyword>
<dbReference type="PANTHER" id="PTHR10185">
    <property type="entry name" value="PHOSPHOLIPASE D - RELATED"/>
    <property type="match status" value="1"/>
</dbReference>
<dbReference type="SUPFAM" id="SSF56024">
    <property type="entry name" value="Phospholipase D/nuclease"/>
    <property type="match status" value="2"/>
</dbReference>
<keyword evidence="2" id="KW-0472">Membrane</keyword>
<feature type="domain" description="PLD phosphodiesterase" evidence="3">
    <location>
        <begin position="300"/>
        <end position="327"/>
    </location>
</feature>
<dbReference type="InterPro" id="IPR001736">
    <property type="entry name" value="PLipase_D/transphosphatidylase"/>
</dbReference>
<dbReference type="GO" id="GO:0003824">
    <property type="term" value="F:catalytic activity"/>
    <property type="evidence" value="ECO:0007669"/>
    <property type="project" value="InterPro"/>
</dbReference>
<dbReference type="PROSITE" id="PS50035">
    <property type="entry name" value="PLD"/>
    <property type="match status" value="2"/>
</dbReference>
<comment type="similarity">
    <text evidence="1">Belongs to the phospholipase D family.</text>
</comment>
<dbReference type="Gene3D" id="3.30.870.10">
    <property type="entry name" value="Endonuclease Chain A"/>
    <property type="match status" value="2"/>
</dbReference>
<dbReference type="Pfam" id="PF13918">
    <property type="entry name" value="PLDc_3"/>
    <property type="match status" value="1"/>
</dbReference>
<keyword evidence="2" id="KW-1133">Transmembrane helix</keyword>
<dbReference type="STRING" id="151549.A0A4C1UPU5"/>
<dbReference type="AlphaFoldDB" id="A0A4C1UPU5"/>
<evidence type="ECO:0000259" key="3">
    <source>
        <dbReference type="PROSITE" id="PS50035"/>
    </source>
</evidence>
<dbReference type="CDD" id="cd09106">
    <property type="entry name" value="PLDc_vPLD3_4_5_like_1"/>
    <property type="match status" value="1"/>
</dbReference>
<proteinExistence type="inferred from homology"/>
<protein>
    <submittedName>
        <fullName evidence="4">Phospholipase D3</fullName>
    </submittedName>
</protein>
<evidence type="ECO:0000256" key="1">
    <source>
        <dbReference type="ARBA" id="ARBA00008664"/>
    </source>
</evidence>
<dbReference type="SMART" id="SM00155">
    <property type="entry name" value="PLDc"/>
    <property type="match status" value="2"/>
</dbReference>
<gene>
    <name evidence="4" type="primary">pld3</name>
    <name evidence="4" type="ORF">EVAR_93392_1</name>
</gene>
<dbReference type="Proteomes" id="UP000299102">
    <property type="component" value="Unassembled WGS sequence"/>
</dbReference>
<comment type="caution">
    <text evidence="4">The sequence shown here is derived from an EMBL/GenBank/DDBJ whole genome shotgun (WGS) entry which is preliminary data.</text>
</comment>
<feature type="domain" description="PLD phosphodiesterase" evidence="3">
    <location>
        <begin position="515"/>
        <end position="541"/>
    </location>
</feature>
<keyword evidence="5" id="KW-1185">Reference proteome</keyword>
<accession>A0A4C1UPU5</accession>
<feature type="transmembrane region" description="Helical" evidence="2">
    <location>
        <begin position="134"/>
        <end position="159"/>
    </location>
</feature>